<dbReference type="PANTHER" id="PTHR33228">
    <property type="entry name" value="PROTEIN GLUTAMINE DUMPER 4-RELATED"/>
    <property type="match status" value="1"/>
</dbReference>
<keyword evidence="3" id="KW-0813">Transport</keyword>
<evidence type="ECO:0000256" key="1">
    <source>
        <dbReference type="ARBA" id="ARBA00004167"/>
    </source>
</evidence>
<dbReference type="PANTHER" id="PTHR33228:SF76">
    <property type="entry name" value="PROTEIN GLUTAMINE DUMPER 7"/>
    <property type="match status" value="1"/>
</dbReference>
<evidence type="ECO:0000256" key="8">
    <source>
        <dbReference type="SAM" id="MobiDB-lite"/>
    </source>
</evidence>
<evidence type="ECO:0000256" key="7">
    <source>
        <dbReference type="ARBA" id="ARBA00023136"/>
    </source>
</evidence>
<organism evidence="10 11">
    <name type="scientific">Vitis vinifera</name>
    <name type="common">Grape</name>
    <dbReference type="NCBI Taxonomy" id="29760"/>
    <lineage>
        <taxon>Eukaryota</taxon>
        <taxon>Viridiplantae</taxon>
        <taxon>Streptophyta</taxon>
        <taxon>Embryophyta</taxon>
        <taxon>Tracheophyta</taxon>
        <taxon>Spermatophyta</taxon>
        <taxon>Magnoliopsida</taxon>
        <taxon>eudicotyledons</taxon>
        <taxon>Gunneridae</taxon>
        <taxon>Pentapetalae</taxon>
        <taxon>rosids</taxon>
        <taxon>Vitales</taxon>
        <taxon>Vitaceae</taxon>
        <taxon>Viteae</taxon>
        <taxon>Vitis</taxon>
    </lineage>
</organism>
<evidence type="ECO:0000313" key="10">
    <source>
        <dbReference type="EMBL" id="RVX06423.1"/>
    </source>
</evidence>
<feature type="compositionally biased region" description="Basic and acidic residues" evidence="8">
    <location>
        <begin position="73"/>
        <end position="84"/>
    </location>
</feature>
<dbReference type="InterPro" id="IPR040359">
    <property type="entry name" value="GDU"/>
</dbReference>
<comment type="caution">
    <text evidence="10">The sequence shown here is derived from an EMBL/GenBank/DDBJ whole genome shotgun (WGS) entry which is preliminary data.</text>
</comment>
<evidence type="ECO:0000256" key="2">
    <source>
        <dbReference type="ARBA" id="ARBA00009977"/>
    </source>
</evidence>
<dbReference type="GO" id="GO:0016020">
    <property type="term" value="C:membrane"/>
    <property type="evidence" value="ECO:0007669"/>
    <property type="project" value="UniProtKB-SubCell"/>
</dbReference>
<keyword evidence="4 9" id="KW-0812">Transmembrane</keyword>
<comment type="subcellular location">
    <subcellularLocation>
        <location evidence="1">Membrane</location>
        <topology evidence="1">Single-pass membrane protein</topology>
    </subcellularLocation>
</comment>
<keyword evidence="7 9" id="KW-0472">Membrane</keyword>
<evidence type="ECO:0000256" key="6">
    <source>
        <dbReference type="ARBA" id="ARBA00022989"/>
    </source>
</evidence>
<dbReference type="GO" id="GO:0080143">
    <property type="term" value="P:regulation of amino acid export"/>
    <property type="evidence" value="ECO:0007669"/>
    <property type="project" value="InterPro"/>
</dbReference>
<keyword evidence="5" id="KW-0029">Amino-acid transport</keyword>
<gene>
    <name evidence="10" type="ORF">CK203_023690</name>
</gene>
<evidence type="ECO:0000256" key="3">
    <source>
        <dbReference type="ARBA" id="ARBA00022448"/>
    </source>
</evidence>
<evidence type="ECO:0000256" key="5">
    <source>
        <dbReference type="ARBA" id="ARBA00022970"/>
    </source>
</evidence>
<sequence length="118" mass="13004">MARKALRFFTGPSALEGKRDYDSRYHLLQWILAVELSIAIPVCWVALLLGLIAVAFVVLSCSHKHPSADLATDDEKDKPPKLMHTDPNTAPRIVVMAGDDNPKYLAKPMASAPHTEQV</sequence>
<reference evidence="10 11" key="1">
    <citation type="journal article" date="2018" name="PLoS Genet.">
        <title>Population sequencing reveals clonal diversity and ancestral inbreeding in the grapevine cultivar Chardonnay.</title>
        <authorList>
            <person name="Roach M.J."/>
            <person name="Johnson D.L."/>
            <person name="Bohlmann J."/>
            <person name="van Vuuren H.J."/>
            <person name="Jones S.J."/>
            <person name="Pretorius I.S."/>
            <person name="Schmidt S.A."/>
            <person name="Borneman A.R."/>
        </authorList>
    </citation>
    <scope>NUCLEOTIDE SEQUENCE [LARGE SCALE GENOMIC DNA]</scope>
    <source>
        <strain evidence="11">cv. Chardonnay</strain>
        <tissue evidence="10">Leaf</tissue>
    </source>
</reference>
<protein>
    <submittedName>
        <fullName evidence="10">Uncharacterized protein</fullName>
    </submittedName>
</protein>
<feature type="region of interest" description="Disordered" evidence="8">
    <location>
        <begin position="66"/>
        <end position="89"/>
    </location>
</feature>
<feature type="transmembrane region" description="Helical" evidence="9">
    <location>
        <begin position="27"/>
        <end position="59"/>
    </location>
</feature>
<evidence type="ECO:0000256" key="4">
    <source>
        <dbReference type="ARBA" id="ARBA00022692"/>
    </source>
</evidence>
<dbReference type="AlphaFoldDB" id="A0A438JBW1"/>
<evidence type="ECO:0000256" key="9">
    <source>
        <dbReference type="SAM" id="Phobius"/>
    </source>
</evidence>
<dbReference type="GO" id="GO:0006865">
    <property type="term" value="P:amino acid transport"/>
    <property type="evidence" value="ECO:0007669"/>
    <property type="project" value="UniProtKB-KW"/>
</dbReference>
<name>A0A438JBW1_VITVI</name>
<accession>A0A438JBW1</accession>
<evidence type="ECO:0000313" key="11">
    <source>
        <dbReference type="Proteomes" id="UP000288805"/>
    </source>
</evidence>
<comment type="similarity">
    <text evidence="2">Belongs to the GLUTAMINE DUMPER 1 (TC 9.B.60) family.</text>
</comment>
<dbReference type="EMBL" id="QGNW01000051">
    <property type="protein sequence ID" value="RVX06423.1"/>
    <property type="molecule type" value="Genomic_DNA"/>
</dbReference>
<proteinExistence type="inferred from homology"/>
<dbReference type="OrthoDB" id="770444at2759"/>
<dbReference type="Proteomes" id="UP000288805">
    <property type="component" value="Unassembled WGS sequence"/>
</dbReference>
<keyword evidence="6 9" id="KW-1133">Transmembrane helix</keyword>